<gene>
    <name evidence="3" type="ORF">CP49_26975</name>
</gene>
<dbReference type="InterPro" id="IPR019734">
    <property type="entry name" value="TPR_rpt"/>
</dbReference>
<protein>
    <submittedName>
        <fullName evidence="3">Adenylate cyclase</fullName>
    </submittedName>
</protein>
<dbReference type="InterPro" id="IPR050697">
    <property type="entry name" value="Adenylyl/Guanylyl_Cyclase_3/4"/>
</dbReference>
<dbReference type="PANTHER" id="PTHR43081">
    <property type="entry name" value="ADENYLATE CYCLASE, TERMINAL-DIFFERENTIATION SPECIFIC-RELATED"/>
    <property type="match status" value="1"/>
</dbReference>
<accession>A0A0R3LKV2</accession>
<dbReference type="Gene3D" id="1.25.40.10">
    <property type="entry name" value="Tetratricopeptide repeat domain"/>
    <property type="match status" value="1"/>
</dbReference>
<dbReference type="PROSITE" id="PS50005">
    <property type="entry name" value="TPR"/>
    <property type="match status" value="1"/>
</dbReference>
<dbReference type="SUPFAM" id="SSF55073">
    <property type="entry name" value="Nucleotide cyclase"/>
    <property type="match status" value="1"/>
</dbReference>
<dbReference type="Gene3D" id="3.40.50.10070">
    <property type="entry name" value="TolB, N-terminal domain"/>
    <property type="match status" value="1"/>
</dbReference>
<keyword evidence="1" id="KW-0802">TPR repeat</keyword>
<dbReference type="Proteomes" id="UP000051913">
    <property type="component" value="Unassembled WGS sequence"/>
</dbReference>
<dbReference type="PANTHER" id="PTHR43081:SF19">
    <property type="entry name" value="PH-SENSITIVE ADENYLATE CYCLASE RV1264"/>
    <property type="match status" value="1"/>
</dbReference>
<keyword evidence="4" id="KW-1185">Reference proteome</keyword>
<dbReference type="CDD" id="cd07302">
    <property type="entry name" value="CHD"/>
    <property type="match status" value="1"/>
</dbReference>
<feature type="repeat" description="TPR" evidence="1">
    <location>
        <begin position="458"/>
        <end position="491"/>
    </location>
</feature>
<dbReference type="Gene3D" id="3.30.70.1230">
    <property type="entry name" value="Nucleotide cyclase"/>
    <property type="match status" value="1"/>
</dbReference>
<dbReference type="SUPFAM" id="SSF48452">
    <property type="entry name" value="TPR-like"/>
    <property type="match status" value="1"/>
</dbReference>
<feature type="domain" description="Guanylate cyclase" evidence="2">
    <location>
        <begin position="12"/>
        <end position="127"/>
    </location>
</feature>
<dbReference type="AlphaFoldDB" id="A0A0R3LKV2"/>
<dbReference type="GO" id="GO:0035556">
    <property type="term" value="P:intracellular signal transduction"/>
    <property type="evidence" value="ECO:0007669"/>
    <property type="project" value="InterPro"/>
</dbReference>
<organism evidence="3 4">
    <name type="scientific">Bradyrhizobium valentinum</name>
    <dbReference type="NCBI Taxonomy" id="1518501"/>
    <lineage>
        <taxon>Bacteria</taxon>
        <taxon>Pseudomonadati</taxon>
        <taxon>Pseudomonadota</taxon>
        <taxon>Alphaproteobacteria</taxon>
        <taxon>Hyphomicrobiales</taxon>
        <taxon>Nitrobacteraceae</taxon>
        <taxon>Bradyrhizobium</taxon>
    </lineage>
</organism>
<evidence type="ECO:0000259" key="2">
    <source>
        <dbReference type="PROSITE" id="PS50125"/>
    </source>
</evidence>
<dbReference type="PROSITE" id="PS50125">
    <property type="entry name" value="GUANYLATE_CYCLASE_2"/>
    <property type="match status" value="1"/>
</dbReference>
<evidence type="ECO:0000313" key="3">
    <source>
        <dbReference type="EMBL" id="KRR06575.1"/>
    </source>
</evidence>
<dbReference type="PROSITE" id="PS50293">
    <property type="entry name" value="TPR_REGION"/>
    <property type="match status" value="1"/>
</dbReference>
<name>A0A0R3LKV2_9BRAD</name>
<dbReference type="GO" id="GO:0004016">
    <property type="term" value="F:adenylate cyclase activity"/>
    <property type="evidence" value="ECO:0007669"/>
    <property type="project" value="UniProtKB-ARBA"/>
</dbReference>
<dbReference type="GO" id="GO:0006171">
    <property type="term" value="P:cAMP biosynthetic process"/>
    <property type="evidence" value="ECO:0007669"/>
    <property type="project" value="TreeGrafter"/>
</dbReference>
<dbReference type="Pfam" id="PF14559">
    <property type="entry name" value="TPR_19"/>
    <property type="match status" value="1"/>
</dbReference>
<dbReference type="InterPro" id="IPR029787">
    <property type="entry name" value="Nucleotide_cyclase"/>
</dbReference>
<comment type="caution">
    <text evidence="3">The sequence shown here is derived from an EMBL/GenBank/DDBJ whole genome shotgun (WGS) entry which is preliminary data.</text>
</comment>
<dbReference type="InterPro" id="IPR011990">
    <property type="entry name" value="TPR-like_helical_dom_sf"/>
</dbReference>
<evidence type="ECO:0000313" key="4">
    <source>
        <dbReference type="Proteomes" id="UP000051913"/>
    </source>
</evidence>
<proteinExistence type="predicted"/>
<sequence>MSSEHVERRLAAILAADVVGSCRLIGIDEEGTLAQLKALRKTLFDPKIAQHHGRIVKNTGDGALVEFASVVDAVRCADDVQRGVAEQNTDVPQDKRIEFRVGIHLGDIIIADDDIFGDGVNIAVRLEEIAEPGGICISDDAHRQVRGKVEGTFEDMGSQNLKNIAEPMRVWRIPKDSVSASGMPAYPYSGYAALPLPDGPSIAILPFQNMSGDPDQDYFADGMVDEITTALSRFKSLFVIARNSSFTYKSKPIDIKQVGRELGVRYVLEGSVRKAAGKIRIIGQLIDAATGMHLWADRFEGDLSDIFALQDRMTESIVSAIAPKMFRAEIDLAARRSNDLSAYDLCLRANSHLYSWTRGGSAEALRLASRALEIDPRYGYAATLAGSCHLSNVFQGWAADPKSELAEGLRLLRLALSIDGNDHDALSILGCATAFFFIEYDTAREMVDRAIALNPNAAFAWEMRGWTYQRAGEPEEAIRSFDRAIRLSPFDPWLFARFTGIGIAYIGVGRFDKAVAAAKNALQKNQKYGAAYQCLAAALAHLGRHAEARKAATQILEIEPHFRISEWVACTGQWQAQMFIDGLRKAGLPD</sequence>
<dbReference type="Pfam" id="PF13432">
    <property type="entry name" value="TPR_16"/>
    <property type="match status" value="1"/>
</dbReference>
<reference evidence="3 4" key="1">
    <citation type="submission" date="2014-03" db="EMBL/GenBank/DDBJ databases">
        <title>Bradyrhizobium valentinum sp. nov., isolated from effective nodules of Lupinus mariae-josephae, a lupine endemic of basic-lime soils in Eastern Spain.</title>
        <authorList>
            <person name="Duran D."/>
            <person name="Rey L."/>
            <person name="Navarro A."/>
            <person name="Busquets A."/>
            <person name="Imperial J."/>
            <person name="Ruiz-Argueso T."/>
        </authorList>
    </citation>
    <scope>NUCLEOTIDE SEQUENCE [LARGE SCALE GENOMIC DNA]</scope>
    <source>
        <strain evidence="3 4">LmjM3</strain>
    </source>
</reference>
<dbReference type="EMBL" id="LLXX01000106">
    <property type="protein sequence ID" value="KRR06575.1"/>
    <property type="molecule type" value="Genomic_DNA"/>
</dbReference>
<dbReference type="SMART" id="SM00028">
    <property type="entry name" value="TPR"/>
    <property type="match status" value="4"/>
</dbReference>
<evidence type="ECO:0000256" key="1">
    <source>
        <dbReference type="PROSITE-ProRule" id="PRU00339"/>
    </source>
</evidence>
<dbReference type="InterPro" id="IPR001054">
    <property type="entry name" value="A/G_cyclase"/>
</dbReference>
<dbReference type="Pfam" id="PF00211">
    <property type="entry name" value="Guanylate_cyc"/>
    <property type="match status" value="1"/>
</dbReference>